<sequence>MPRFIIELVGSQDFLKNMVANPVDRVSELTPVLQDMGLTFEQRYYVVGENRGYDIISGDSNAVQALLLAGLSSGAIQSATCRQVTTSAETVPIFQQAKESSFRPPSSP</sequence>
<evidence type="ECO:0008006" key="2">
    <source>
        <dbReference type="Google" id="ProtNLM"/>
    </source>
</evidence>
<gene>
    <name evidence="1" type="ORF">METZ01_LOCUS339783</name>
</gene>
<dbReference type="EMBL" id="UINC01115702">
    <property type="protein sequence ID" value="SVC86929.1"/>
    <property type="molecule type" value="Genomic_DNA"/>
</dbReference>
<protein>
    <recommendedName>
        <fullName evidence="2">GYD domain-containing protein</fullName>
    </recommendedName>
</protein>
<evidence type="ECO:0000313" key="1">
    <source>
        <dbReference type="EMBL" id="SVC86929.1"/>
    </source>
</evidence>
<proteinExistence type="predicted"/>
<reference evidence="1" key="1">
    <citation type="submission" date="2018-05" db="EMBL/GenBank/DDBJ databases">
        <authorList>
            <person name="Lanie J.A."/>
            <person name="Ng W.-L."/>
            <person name="Kazmierczak K.M."/>
            <person name="Andrzejewski T.M."/>
            <person name="Davidsen T.M."/>
            <person name="Wayne K.J."/>
            <person name="Tettelin H."/>
            <person name="Glass J.I."/>
            <person name="Rusch D."/>
            <person name="Podicherti R."/>
            <person name="Tsui H.-C.T."/>
            <person name="Winkler M.E."/>
        </authorList>
    </citation>
    <scope>NUCLEOTIDE SEQUENCE</scope>
</reference>
<dbReference type="AlphaFoldDB" id="A0A382QN30"/>
<organism evidence="1">
    <name type="scientific">marine metagenome</name>
    <dbReference type="NCBI Taxonomy" id="408172"/>
    <lineage>
        <taxon>unclassified sequences</taxon>
        <taxon>metagenomes</taxon>
        <taxon>ecological metagenomes</taxon>
    </lineage>
</organism>
<accession>A0A382QN30</accession>
<name>A0A382QN30_9ZZZZ</name>